<keyword evidence="4 9" id="KW-0547">Nucleotide-binding</keyword>
<dbReference type="GO" id="GO:0015949">
    <property type="term" value="P:nucleobase-containing small molecule interconversion"/>
    <property type="evidence" value="ECO:0007669"/>
    <property type="project" value="TreeGrafter"/>
</dbReference>
<evidence type="ECO:0000256" key="4">
    <source>
        <dbReference type="ARBA" id="ARBA00022741"/>
    </source>
</evidence>
<dbReference type="EC" id="2.7.4.25" evidence="9"/>
<dbReference type="GO" id="GO:0036431">
    <property type="term" value="F:dCMP kinase activity"/>
    <property type="evidence" value="ECO:0007669"/>
    <property type="project" value="InterPro"/>
</dbReference>
<dbReference type="GO" id="GO:0005829">
    <property type="term" value="C:cytosol"/>
    <property type="evidence" value="ECO:0007669"/>
    <property type="project" value="TreeGrafter"/>
</dbReference>
<evidence type="ECO:0000313" key="11">
    <source>
        <dbReference type="EMBL" id="HIV75436.1"/>
    </source>
</evidence>
<evidence type="ECO:0000256" key="8">
    <source>
        <dbReference type="ARBA" id="ARBA00048478"/>
    </source>
</evidence>
<dbReference type="EMBL" id="DXHX01000143">
    <property type="protein sequence ID" value="HIV75436.1"/>
    <property type="molecule type" value="Genomic_DNA"/>
</dbReference>
<evidence type="ECO:0000256" key="1">
    <source>
        <dbReference type="ARBA" id="ARBA00009427"/>
    </source>
</evidence>
<name>A0A9D1PN14_9BACI</name>
<organism evidence="11 12">
    <name type="scientific">Candidatus Pseudogracilibacillus intestinigallinarum</name>
    <dbReference type="NCBI Taxonomy" id="2838742"/>
    <lineage>
        <taxon>Bacteria</taxon>
        <taxon>Bacillati</taxon>
        <taxon>Bacillota</taxon>
        <taxon>Bacilli</taxon>
        <taxon>Bacillales</taxon>
        <taxon>Bacillaceae</taxon>
        <taxon>Pseudogracilibacillus</taxon>
    </lineage>
</organism>
<dbReference type="GO" id="GO:0006220">
    <property type="term" value="P:pyrimidine nucleotide metabolic process"/>
    <property type="evidence" value="ECO:0007669"/>
    <property type="project" value="UniProtKB-UniRule"/>
</dbReference>
<reference evidence="11" key="2">
    <citation type="submission" date="2021-04" db="EMBL/GenBank/DDBJ databases">
        <authorList>
            <person name="Gilroy R."/>
        </authorList>
    </citation>
    <scope>NUCLEOTIDE SEQUENCE</scope>
    <source>
        <strain evidence="11">CHK169-2315</strain>
    </source>
</reference>
<keyword evidence="5 9" id="KW-0418">Kinase</keyword>
<evidence type="ECO:0000256" key="6">
    <source>
        <dbReference type="ARBA" id="ARBA00022840"/>
    </source>
</evidence>
<reference evidence="11" key="1">
    <citation type="journal article" date="2021" name="PeerJ">
        <title>Extensive microbial diversity within the chicken gut microbiome revealed by metagenomics and culture.</title>
        <authorList>
            <person name="Gilroy R."/>
            <person name="Ravi A."/>
            <person name="Getino M."/>
            <person name="Pursley I."/>
            <person name="Horton D.L."/>
            <person name="Alikhan N.F."/>
            <person name="Baker D."/>
            <person name="Gharbi K."/>
            <person name="Hall N."/>
            <person name="Watson M."/>
            <person name="Adriaenssens E.M."/>
            <person name="Foster-Nyarko E."/>
            <person name="Jarju S."/>
            <person name="Secka A."/>
            <person name="Antonio M."/>
            <person name="Oren A."/>
            <person name="Chaudhuri R.R."/>
            <person name="La Ragione R."/>
            <person name="Hildebrand F."/>
            <person name="Pallen M.J."/>
        </authorList>
    </citation>
    <scope>NUCLEOTIDE SEQUENCE</scope>
    <source>
        <strain evidence="11">CHK169-2315</strain>
    </source>
</reference>
<keyword evidence="6 9" id="KW-0067">ATP-binding</keyword>
<dbReference type="InterPro" id="IPR011994">
    <property type="entry name" value="Cytidylate_kinase_dom"/>
</dbReference>
<gene>
    <name evidence="9 11" type="primary">cmk</name>
    <name evidence="11" type="ORF">H9895_10180</name>
</gene>
<sequence>MEQQKLNIAIDGPAAAGKSTVAKQLAEALSIIYIDTGAMYRALTYVALKNNVSLTDEKALMDILHDTSITLQQSPNGQLVFVDGKDVTMTIREENVTNHVSLVATHRLVREEMVERQRQLAANQNVVMDGRDIGTHVLPDAEVKIFLIASVEERAERRHQENIAKGFSSNLKQLKQEIQERDELDMNREVSPLIKANNAIEIDTTSLSIEQVVEKILAIDTVQTFKNAVSNE</sequence>
<dbReference type="GO" id="GO:0005524">
    <property type="term" value="F:ATP binding"/>
    <property type="evidence" value="ECO:0007669"/>
    <property type="project" value="UniProtKB-UniRule"/>
</dbReference>
<protein>
    <recommendedName>
        <fullName evidence="9">Cytidylate kinase</fullName>
        <shortName evidence="9">CK</shortName>
        <ecNumber evidence="9">2.7.4.25</ecNumber>
    </recommendedName>
    <alternativeName>
        <fullName evidence="9">Cytidine monophosphate kinase</fullName>
        <shortName evidence="9">CMP kinase</shortName>
    </alternativeName>
</protein>
<evidence type="ECO:0000256" key="5">
    <source>
        <dbReference type="ARBA" id="ARBA00022777"/>
    </source>
</evidence>
<dbReference type="PANTHER" id="PTHR21299">
    <property type="entry name" value="CYTIDYLATE KINASE/PANTOATE-BETA-ALANINE LIGASE"/>
    <property type="match status" value="1"/>
</dbReference>
<keyword evidence="3 9" id="KW-0808">Transferase</keyword>
<evidence type="ECO:0000256" key="2">
    <source>
        <dbReference type="ARBA" id="ARBA00022490"/>
    </source>
</evidence>
<feature type="domain" description="Cytidylate kinase" evidence="10">
    <location>
        <begin position="8"/>
        <end position="218"/>
    </location>
</feature>
<keyword evidence="2 9" id="KW-0963">Cytoplasm</keyword>
<dbReference type="AlphaFoldDB" id="A0A9D1PN14"/>
<evidence type="ECO:0000313" key="12">
    <source>
        <dbReference type="Proteomes" id="UP000823937"/>
    </source>
</evidence>
<evidence type="ECO:0000256" key="9">
    <source>
        <dbReference type="HAMAP-Rule" id="MF_00238"/>
    </source>
</evidence>
<accession>A0A9D1PN14</accession>
<dbReference type="CDD" id="cd02020">
    <property type="entry name" value="CMPK"/>
    <property type="match status" value="1"/>
</dbReference>
<dbReference type="HAMAP" id="MF_00238">
    <property type="entry name" value="Cytidyl_kinase_type1"/>
    <property type="match status" value="1"/>
</dbReference>
<proteinExistence type="inferred from homology"/>
<comment type="similarity">
    <text evidence="1 9">Belongs to the cytidylate kinase family. Type 1 subfamily.</text>
</comment>
<dbReference type="FunFam" id="3.40.50.300:FF:000484">
    <property type="entry name" value="Cytidylate kinase"/>
    <property type="match status" value="1"/>
</dbReference>
<evidence type="ECO:0000259" key="10">
    <source>
        <dbReference type="Pfam" id="PF02224"/>
    </source>
</evidence>
<comment type="catalytic activity">
    <reaction evidence="7 9">
        <text>dCMP + ATP = dCDP + ADP</text>
        <dbReference type="Rhea" id="RHEA:25094"/>
        <dbReference type="ChEBI" id="CHEBI:30616"/>
        <dbReference type="ChEBI" id="CHEBI:57566"/>
        <dbReference type="ChEBI" id="CHEBI:58593"/>
        <dbReference type="ChEBI" id="CHEBI:456216"/>
        <dbReference type="EC" id="2.7.4.25"/>
    </reaction>
</comment>
<dbReference type="Pfam" id="PF02224">
    <property type="entry name" value="Cytidylate_kin"/>
    <property type="match status" value="1"/>
</dbReference>
<dbReference type="InterPro" id="IPR003136">
    <property type="entry name" value="Cytidylate_kin"/>
</dbReference>
<dbReference type="Proteomes" id="UP000823937">
    <property type="component" value="Unassembled WGS sequence"/>
</dbReference>
<dbReference type="InterPro" id="IPR027417">
    <property type="entry name" value="P-loop_NTPase"/>
</dbReference>
<dbReference type="Gene3D" id="3.40.50.300">
    <property type="entry name" value="P-loop containing nucleotide triphosphate hydrolases"/>
    <property type="match status" value="1"/>
</dbReference>
<dbReference type="NCBIfam" id="TIGR00017">
    <property type="entry name" value="cmk"/>
    <property type="match status" value="1"/>
</dbReference>
<dbReference type="PANTHER" id="PTHR21299:SF2">
    <property type="entry name" value="CYTIDYLATE KINASE"/>
    <property type="match status" value="1"/>
</dbReference>
<comment type="subcellular location">
    <subcellularLocation>
        <location evidence="9">Cytoplasm</location>
    </subcellularLocation>
</comment>
<evidence type="ECO:0000256" key="3">
    <source>
        <dbReference type="ARBA" id="ARBA00022679"/>
    </source>
</evidence>
<dbReference type="SUPFAM" id="SSF52540">
    <property type="entry name" value="P-loop containing nucleoside triphosphate hydrolases"/>
    <property type="match status" value="1"/>
</dbReference>
<comment type="caution">
    <text evidence="11">The sequence shown here is derived from an EMBL/GenBank/DDBJ whole genome shotgun (WGS) entry which is preliminary data.</text>
</comment>
<evidence type="ECO:0000256" key="7">
    <source>
        <dbReference type="ARBA" id="ARBA00047615"/>
    </source>
</evidence>
<feature type="binding site" evidence="9">
    <location>
        <begin position="12"/>
        <end position="20"/>
    </location>
    <ligand>
        <name>ATP</name>
        <dbReference type="ChEBI" id="CHEBI:30616"/>
    </ligand>
</feature>
<comment type="catalytic activity">
    <reaction evidence="8 9">
        <text>CMP + ATP = CDP + ADP</text>
        <dbReference type="Rhea" id="RHEA:11600"/>
        <dbReference type="ChEBI" id="CHEBI:30616"/>
        <dbReference type="ChEBI" id="CHEBI:58069"/>
        <dbReference type="ChEBI" id="CHEBI:60377"/>
        <dbReference type="ChEBI" id="CHEBI:456216"/>
        <dbReference type="EC" id="2.7.4.25"/>
    </reaction>
</comment>